<dbReference type="Gene3D" id="3.90.226.10">
    <property type="entry name" value="2-enoyl-CoA Hydratase, Chain A, domain 1"/>
    <property type="match status" value="1"/>
</dbReference>
<dbReference type="PANTHER" id="PTHR11941:SF133">
    <property type="entry name" value="1,2-EPOXYPHENYLACETYL-COA ISOMERASE"/>
    <property type="match status" value="1"/>
</dbReference>
<proteinExistence type="inferred from homology"/>
<evidence type="ECO:0000313" key="3">
    <source>
        <dbReference type="EMBL" id="OCQ18827.1"/>
    </source>
</evidence>
<dbReference type="AlphaFoldDB" id="A0A1C0TK51"/>
<dbReference type="InterPro" id="IPR001753">
    <property type="entry name" value="Enoyl-CoA_hydra/iso"/>
</dbReference>
<dbReference type="InterPro" id="IPR029045">
    <property type="entry name" value="ClpP/crotonase-like_dom_sf"/>
</dbReference>
<dbReference type="EMBL" id="MAUJ01000012">
    <property type="protein sequence ID" value="OCQ18827.1"/>
    <property type="molecule type" value="Genomic_DNA"/>
</dbReference>
<dbReference type="CDD" id="cd06558">
    <property type="entry name" value="crotonase-like"/>
    <property type="match status" value="1"/>
</dbReference>
<organism evidence="3 4">
    <name type="scientific">Pseudoalteromonas luteoviolacea</name>
    <dbReference type="NCBI Taxonomy" id="43657"/>
    <lineage>
        <taxon>Bacteria</taxon>
        <taxon>Pseudomonadati</taxon>
        <taxon>Pseudomonadota</taxon>
        <taxon>Gammaproteobacteria</taxon>
        <taxon>Alteromonadales</taxon>
        <taxon>Pseudoalteromonadaceae</taxon>
        <taxon>Pseudoalteromonas</taxon>
    </lineage>
</organism>
<name>A0A1C0TK51_9GAMM</name>
<dbReference type="PANTHER" id="PTHR11941">
    <property type="entry name" value="ENOYL-COA HYDRATASE-RELATED"/>
    <property type="match status" value="1"/>
</dbReference>
<reference evidence="4" key="1">
    <citation type="submission" date="2016-07" db="EMBL/GenBank/DDBJ databases">
        <authorList>
            <person name="Florea S."/>
            <person name="Webb J.S."/>
            <person name="Jaromczyk J."/>
            <person name="Schardl C.L."/>
        </authorList>
    </citation>
    <scope>NUCLEOTIDE SEQUENCE [LARGE SCALE GENOMIC DNA]</scope>
    <source>
        <strain evidence="4">IPB1</strain>
    </source>
</reference>
<dbReference type="SUPFAM" id="SSF52096">
    <property type="entry name" value="ClpP/crotonase"/>
    <property type="match status" value="1"/>
</dbReference>
<dbReference type="NCBIfam" id="NF005496">
    <property type="entry name" value="PRK07110.1"/>
    <property type="match status" value="1"/>
</dbReference>
<dbReference type="Pfam" id="PF00378">
    <property type="entry name" value="ECH_1"/>
    <property type="match status" value="1"/>
</dbReference>
<evidence type="ECO:0000313" key="4">
    <source>
        <dbReference type="Proteomes" id="UP000093366"/>
    </source>
</evidence>
<dbReference type="Gene3D" id="6.20.390.20">
    <property type="match status" value="1"/>
</dbReference>
<dbReference type="OrthoDB" id="9807606at2"/>
<dbReference type="InterPro" id="IPR018376">
    <property type="entry name" value="Enoyl-CoA_hyd/isom_CS"/>
</dbReference>
<protein>
    <submittedName>
        <fullName evidence="3">Enoyl-CoA hydratase</fullName>
    </submittedName>
</protein>
<sequence length="249" mass="27639">MSNEAVQLQVLEDGIVAIKMQDTESRNGFSDALKNGLLKAFAEIEQNKDYRVAILTGYDSYFCSGGTKKELIDFSNGVGDFMDIDLQSLALKCPIPVISAMQGHGIGGGFVMGLFADFIILSRESIYAANFMKYGFTPGMGATLILPHRFGEQLGTEMMFSARNYRGGELEQRGIGIPVVPREQVQARALELARSLAQKPRVSLITLKEHTTSYLRSNLGQYTDKELEMHKKTFHLPETKQRINALFGN</sequence>
<dbReference type="Proteomes" id="UP000093366">
    <property type="component" value="Unassembled WGS sequence"/>
</dbReference>
<evidence type="ECO:0000256" key="1">
    <source>
        <dbReference type="ARBA" id="ARBA00005254"/>
    </source>
</evidence>
<dbReference type="GO" id="GO:0003824">
    <property type="term" value="F:catalytic activity"/>
    <property type="evidence" value="ECO:0007669"/>
    <property type="project" value="InterPro"/>
</dbReference>
<dbReference type="GO" id="GO:0006635">
    <property type="term" value="P:fatty acid beta-oxidation"/>
    <property type="evidence" value="ECO:0007669"/>
    <property type="project" value="TreeGrafter"/>
</dbReference>
<gene>
    <name evidence="3" type="ORF">A7985_22690</name>
</gene>
<comment type="caution">
    <text evidence="3">The sequence shown here is derived from an EMBL/GenBank/DDBJ whole genome shotgun (WGS) entry which is preliminary data.</text>
</comment>
<dbReference type="PROSITE" id="PS00166">
    <property type="entry name" value="ENOYL_COA_HYDRATASE"/>
    <property type="match status" value="1"/>
</dbReference>
<comment type="similarity">
    <text evidence="1 2">Belongs to the enoyl-CoA hydratase/isomerase family.</text>
</comment>
<evidence type="ECO:0000256" key="2">
    <source>
        <dbReference type="RuleBase" id="RU003707"/>
    </source>
</evidence>
<dbReference type="RefSeq" id="WP_065792707.1">
    <property type="nucleotide sequence ID" value="NZ_JAGJED010000018.1"/>
</dbReference>
<accession>A0A1C0TK51</accession>